<evidence type="ECO:0000313" key="3">
    <source>
        <dbReference type="Proteomes" id="UP000325579"/>
    </source>
</evidence>
<sequence>MGWTSCFRKPSPNQTKSPPPENLINITGIPKDVLYEELLKVLKPIIMKDRETEEFLNRHPILLRFIIDKPLNYAVKKYIKPQVYLDPSGLGKHCDANIIIETVQKLRDKYPLNPTA</sequence>
<name>A0A5N6I7T5_9EURO</name>
<dbReference type="AlphaFoldDB" id="A0A5N6I7T5"/>
<proteinExistence type="predicted"/>
<feature type="region of interest" description="Disordered" evidence="1">
    <location>
        <begin position="1"/>
        <end position="23"/>
    </location>
</feature>
<reference evidence="2 3" key="1">
    <citation type="submission" date="2019-04" db="EMBL/GenBank/DDBJ databases">
        <authorList>
            <consortium name="DOE Joint Genome Institute"/>
            <person name="Mondo S."/>
            <person name="Kjaerbolling I."/>
            <person name="Vesth T."/>
            <person name="Frisvad J.C."/>
            <person name="Nybo J.L."/>
            <person name="Theobald S."/>
            <person name="Kildgaard S."/>
            <person name="Isbrandt T."/>
            <person name="Kuo A."/>
            <person name="Sato A."/>
            <person name="Lyhne E.K."/>
            <person name="Kogle M.E."/>
            <person name="Wiebenga A."/>
            <person name="Kun R.S."/>
            <person name="Lubbers R.J."/>
            <person name="Makela M.R."/>
            <person name="Barry K."/>
            <person name="Chovatia M."/>
            <person name="Clum A."/>
            <person name="Daum C."/>
            <person name="Haridas S."/>
            <person name="He G."/>
            <person name="LaButti K."/>
            <person name="Lipzen A."/>
            <person name="Riley R."/>
            <person name="Salamov A."/>
            <person name="Simmons B.A."/>
            <person name="Magnuson J.K."/>
            <person name="Henrissat B."/>
            <person name="Mortensen U.H."/>
            <person name="Larsen T.O."/>
            <person name="Devries R.P."/>
            <person name="Grigoriev I.V."/>
            <person name="Machida M."/>
            <person name="Baker S.E."/>
            <person name="Andersen M.R."/>
            <person name="Cantor M.N."/>
            <person name="Hua S.X."/>
        </authorList>
    </citation>
    <scope>NUCLEOTIDE SEQUENCE [LARGE SCALE GENOMIC DNA]</scope>
    <source>
        <strain evidence="2 3">CBS 119388</strain>
    </source>
</reference>
<dbReference type="EMBL" id="ML736739">
    <property type="protein sequence ID" value="KAE8409655.1"/>
    <property type="molecule type" value="Genomic_DNA"/>
</dbReference>
<dbReference type="OrthoDB" id="4496818at2759"/>
<dbReference type="RefSeq" id="XP_031946974.1">
    <property type="nucleotide sequence ID" value="XM_032085923.1"/>
</dbReference>
<accession>A0A5N6I7T5</accession>
<dbReference type="Proteomes" id="UP000325579">
    <property type="component" value="Unassembled WGS sequence"/>
</dbReference>
<protein>
    <submittedName>
        <fullName evidence="2">Uncharacterized protein</fullName>
    </submittedName>
</protein>
<dbReference type="GeneID" id="43670614"/>
<evidence type="ECO:0000313" key="2">
    <source>
        <dbReference type="EMBL" id="KAE8409655.1"/>
    </source>
</evidence>
<organism evidence="2 3">
    <name type="scientific">Aspergillus pseudonomiae</name>
    <dbReference type="NCBI Taxonomy" id="1506151"/>
    <lineage>
        <taxon>Eukaryota</taxon>
        <taxon>Fungi</taxon>
        <taxon>Dikarya</taxon>
        <taxon>Ascomycota</taxon>
        <taxon>Pezizomycotina</taxon>
        <taxon>Eurotiomycetes</taxon>
        <taxon>Eurotiomycetidae</taxon>
        <taxon>Eurotiales</taxon>
        <taxon>Aspergillaceae</taxon>
        <taxon>Aspergillus</taxon>
        <taxon>Aspergillus subgen. Circumdati</taxon>
    </lineage>
</organism>
<keyword evidence="3" id="KW-1185">Reference proteome</keyword>
<evidence type="ECO:0000256" key="1">
    <source>
        <dbReference type="SAM" id="MobiDB-lite"/>
    </source>
</evidence>
<gene>
    <name evidence="2" type="ORF">BDV37DRAFT_277995</name>
</gene>
<accession>A0A5N7DTQ3</accession>